<evidence type="ECO:0000313" key="2">
    <source>
        <dbReference type="Proteomes" id="UP001303046"/>
    </source>
</evidence>
<gene>
    <name evidence="1" type="primary">Necator_chrX.g24472</name>
    <name evidence="1" type="ORF">RB195_024307</name>
</gene>
<keyword evidence="2" id="KW-1185">Reference proteome</keyword>
<dbReference type="EMBL" id="JAVFWL010000006">
    <property type="protein sequence ID" value="KAK6763919.1"/>
    <property type="molecule type" value="Genomic_DNA"/>
</dbReference>
<reference evidence="1 2" key="1">
    <citation type="submission" date="2023-08" db="EMBL/GenBank/DDBJ databases">
        <title>A Necator americanus chromosomal reference genome.</title>
        <authorList>
            <person name="Ilik V."/>
            <person name="Petrzelkova K.J."/>
            <person name="Pardy F."/>
            <person name="Fuh T."/>
            <person name="Niatou-Singa F.S."/>
            <person name="Gouil Q."/>
            <person name="Baker L."/>
            <person name="Ritchie M.E."/>
            <person name="Jex A.R."/>
            <person name="Gazzola D."/>
            <person name="Li H."/>
            <person name="Toshio Fujiwara R."/>
            <person name="Zhan B."/>
            <person name="Aroian R.V."/>
            <person name="Pafco B."/>
            <person name="Schwarz E.M."/>
        </authorList>
    </citation>
    <scope>NUCLEOTIDE SEQUENCE [LARGE SCALE GENOMIC DNA]</scope>
    <source>
        <strain evidence="1 2">Aroian</strain>
        <tissue evidence="1">Whole animal</tissue>
    </source>
</reference>
<proteinExistence type="predicted"/>
<accession>A0ABR1EMM1</accession>
<organism evidence="1 2">
    <name type="scientific">Necator americanus</name>
    <name type="common">Human hookworm</name>
    <dbReference type="NCBI Taxonomy" id="51031"/>
    <lineage>
        <taxon>Eukaryota</taxon>
        <taxon>Metazoa</taxon>
        <taxon>Ecdysozoa</taxon>
        <taxon>Nematoda</taxon>
        <taxon>Chromadorea</taxon>
        <taxon>Rhabditida</taxon>
        <taxon>Rhabditina</taxon>
        <taxon>Rhabditomorpha</taxon>
        <taxon>Strongyloidea</taxon>
        <taxon>Ancylostomatidae</taxon>
        <taxon>Bunostominae</taxon>
        <taxon>Necator</taxon>
    </lineage>
</organism>
<dbReference type="Proteomes" id="UP001303046">
    <property type="component" value="Unassembled WGS sequence"/>
</dbReference>
<name>A0ABR1EMM1_NECAM</name>
<sequence>MQTSRCASIPPAPILFRQLLFLLRFGFRAVRNVKLFLETLPEELPLCISARHPKSPHTILRRQNGVKGFNSAIGSISRKERRKLGNYRSVVE</sequence>
<comment type="caution">
    <text evidence="1">The sequence shown here is derived from an EMBL/GenBank/DDBJ whole genome shotgun (WGS) entry which is preliminary data.</text>
</comment>
<evidence type="ECO:0000313" key="1">
    <source>
        <dbReference type="EMBL" id="KAK6763919.1"/>
    </source>
</evidence>
<protein>
    <submittedName>
        <fullName evidence="1">Uncharacterized protein</fullName>
    </submittedName>
</protein>